<keyword evidence="4" id="KW-0808">Transferase</keyword>
<evidence type="ECO:0000256" key="5">
    <source>
        <dbReference type="ARBA" id="ARBA00022777"/>
    </source>
</evidence>
<feature type="domain" description="Histidine kinase" evidence="7">
    <location>
        <begin position="287"/>
        <end position="526"/>
    </location>
</feature>
<dbReference type="CDD" id="cd00088">
    <property type="entry name" value="HPT"/>
    <property type="match status" value="1"/>
</dbReference>
<dbReference type="Gene3D" id="2.30.30.40">
    <property type="entry name" value="SH3 Domains"/>
    <property type="match status" value="1"/>
</dbReference>
<dbReference type="InterPro" id="IPR051315">
    <property type="entry name" value="Bact_Chemotaxis_CheA"/>
</dbReference>
<dbReference type="PANTHER" id="PTHR43395">
    <property type="entry name" value="SENSOR HISTIDINE KINASE CHEA"/>
    <property type="match status" value="1"/>
</dbReference>
<comment type="catalytic activity">
    <reaction evidence="1">
        <text>ATP + protein L-histidine = ADP + protein N-phospho-L-histidine.</text>
        <dbReference type="EC" id="2.7.13.3"/>
    </reaction>
</comment>
<keyword evidence="3 6" id="KW-0597">Phosphoprotein</keyword>
<feature type="domain" description="CheW-like" evidence="8">
    <location>
        <begin position="528"/>
        <end position="666"/>
    </location>
</feature>
<dbReference type="Gene3D" id="3.30.565.10">
    <property type="entry name" value="Histidine kinase-like ATPase, C-terminal domain"/>
    <property type="match status" value="1"/>
</dbReference>
<dbReference type="PROSITE" id="PS50109">
    <property type="entry name" value="HIS_KIN"/>
    <property type="match status" value="1"/>
</dbReference>
<accession>A0A7I9VLU3</accession>
<keyword evidence="5" id="KW-0418">Kinase</keyword>
<evidence type="ECO:0000259" key="9">
    <source>
        <dbReference type="PROSITE" id="PS50894"/>
    </source>
</evidence>
<dbReference type="PROSITE" id="PS50894">
    <property type="entry name" value="HPT"/>
    <property type="match status" value="1"/>
</dbReference>
<gene>
    <name evidence="10" type="ORF">AMYX_18410</name>
</gene>
<evidence type="ECO:0000259" key="7">
    <source>
        <dbReference type="PROSITE" id="PS50109"/>
    </source>
</evidence>
<dbReference type="InterPro" id="IPR002545">
    <property type="entry name" value="CheW-lke_dom"/>
</dbReference>
<evidence type="ECO:0000256" key="6">
    <source>
        <dbReference type="PROSITE-ProRule" id="PRU00110"/>
    </source>
</evidence>
<evidence type="ECO:0000256" key="3">
    <source>
        <dbReference type="ARBA" id="ARBA00022553"/>
    </source>
</evidence>
<dbReference type="PANTHER" id="PTHR43395:SF8">
    <property type="entry name" value="HISTIDINE KINASE"/>
    <property type="match status" value="1"/>
</dbReference>
<dbReference type="InterPro" id="IPR003594">
    <property type="entry name" value="HATPase_dom"/>
</dbReference>
<dbReference type="InterPro" id="IPR036641">
    <property type="entry name" value="HPT_dom_sf"/>
</dbReference>
<dbReference type="GO" id="GO:0006935">
    <property type="term" value="P:chemotaxis"/>
    <property type="evidence" value="ECO:0007669"/>
    <property type="project" value="InterPro"/>
</dbReference>
<proteinExistence type="predicted"/>
<keyword evidence="11" id="KW-1185">Reference proteome</keyword>
<dbReference type="SMART" id="SM00387">
    <property type="entry name" value="HATPase_c"/>
    <property type="match status" value="1"/>
</dbReference>
<evidence type="ECO:0000259" key="8">
    <source>
        <dbReference type="PROSITE" id="PS50851"/>
    </source>
</evidence>
<protein>
    <recommendedName>
        <fullName evidence="2">histidine kinase</fullName>
        <ecNumber evidence="2">2.7.13.3</ecNumber>
    </recommendedName>
</protein>
<dbReference type="PROSITE" id="PS50851">
    <property type="entry name" value="CHEW"/>
    <property type="match status" value="1"/>
</dbReference>
<evidence type="ECO:0000256" key="2">
    <source>
        <dbReference type="ARBA" id="ARBA00012438"/>
    </source>
</evidence>
<evidence type="ECO:0000313" key="10">
    <source>
        <dbReference type="EMBL" id="GEJ57100.1"/>
    </source>
</evidence>
<dbReference type="Proteomes" id="UP000503640">
    <property type="component" value="Unassembled WGS sequence"/>
</dbReference>
<dbReference type="Pfam" id="PF01584">
    <property type="entry name" value="CheW"/>
    <property type="match status" value="1"/>
</dbReference>
<reference evidence="11" key="1">
    <citation type="journal article" date="2020" name="Appl. Environ. Microbiol.">
        <title>Diazotrophic Anaeromyxobacter Isolates from Soils.</title>
        <authorList>
            <person name="Masuda Y."/>
            <person name="Yamanaka H."/>
            <person name="Xu Z.X."/>
            <person name="Shiratori Y."/>
            <person name="Aono T."/>
            <person name="Amachi S."/>
            <person name="Senoo K."/>
            <person name="Itoh H."/>
        </authorList>
    </citation>
    <scope>NUCLEOTIDE SEQUENCE [LARGE SCALE GENOMIC DNA]</scope>
    <source>
        <strain evidence="11">R267</strain>
    </source>
</reference>
<dbReference type="EMBL" id="BJTG01000004">
    <property type="protein sequence ID" value="GEJ57100.1"/>
    <property type="molecule type" value="Genomic_DNA"/>
</dbReference>
<dbReference type="FunFam" id="3.30.565.10:FF:000016">
    <property type="entry name" value="Chemotaxis protein CheA, putative"/>
    <property type="match status" value="1"/>
</dbReference>
<dbReference type="SUPFAM" id="SSF47226">
    <property type="entry name" value="Histidine-containing phosphotransfer domain, HPT domain"/>
    <property type="match status" value="1"/>
</dbReference>
<dbReference type="SMART" id="SM00260">
    <property type="entry name" value="CheW"/>
    <property type="match status" value="1"/>
</dbReference>
<dbReference type="Pfam" id="PF02518">
    <property type="entry name" value="HATPase_c"/>
    <property type="match status" value="1"/>
</dbReference>
<dbReference type="InterPro" id="IPR008207">
    <property type="entry name" value="Sig_transdc_His_kin_Hpt_dom"/>
</dbReference>
<dbReference type="GO" id="GO:0000155">
    <property type="term" value="F:phosphorelay sensor kinase activity"/>
    <property type="evidence" value="ECO:0007669"/>
    <property type="project" value="UniProtKB-ARBA"/>
</dbReference>
<dbReference type="InterPro" id="IPR036890">
    <property type="entry name" value="HATPase_C_sf"/>
</dbReference>
<dbReference type="InterPro" id="IPR005467">
    <property type="entry name" value="His_kinase_dom"/>
</dbReference>
<dbReference type="InterPro" id="IPR004358">
    <property type="entry name" value="Sig_transdc_His_kin-like_C"/>
</dbReference>
<dbReference type="Pfam" id="PF01627">
    <property type="entry name" value="Hpt"/>
    <property type="match status" value="1"/>
</dbReference>
<sequence length="674" mass="70129">MTGRVDLGEFVAAFLVEAEELLRAASSQLLAVEAEAKQGRARPRAVREAFRATHTLKGLAAMVGQEPIVGLAHRMEAVLRTADAAGGRLDPAALDVLLRGVRELERQVSAVGKGGAAPEPPRALVERLQGLEEEAPAAAAAAPARLDLDPALAAKLSGYERDQLLAALGEGRRALRVDFTPSPARAAEGLNITTVRERVAGVAEIVKVLPRSVPASDEAPGGIAFALLLVAAGSDEEVAAAAGVAPSALLPIGRTRGEAAPPQHAPELELELPEVAAGAGVVRVEVARLDEALEGLSALVVTRSRLRGAAARLAERGADVRELDGVLAEAGRQLRDVRRAFLRVRMVRVTEVLDRLPLLVRGLQRATGKRVRLEMDAGEAELDKGVAERLFPALVHLVRNAVDHGLEDAAGRRAAGKPEEGAITVSCFERSTSQLELTVADDGAGIDREAVARRAGAPPPETDAALLDLLCRPGLSTRPAASTTSGRGMGMDIVRRVVVEELGGELSLRTVRGQGSAFTLRVPLTISIVDAFSLVAGGQRYVVPVSAVEEILELDRARVVEGPSPGRGRGVGLVERRGEAVPLLDLCAALGAPRAGPPAGQALLVRRGGDPVAFAVDKMVGQQEVVLRPLLDPLVRRTGVAAATDLGDGRPTLVLDLVALGGAALTAGPGEAIA</sequence>
<dbReference type="SUPFAM" id="SSF50341">
    <property type="entry name" value="CheW-like"/>
    <property type="match status" value="1"/>
</dbReference>
<comment type="caution">
    <text evidence="10">The sequence shown here is derived from an EMBL/GenBank/DDBJ whole genome shotgun (WGS) entry which is preliminary data.</text>
</comment>
<evidence type="ECO:0000313" key="11">
    <source>
        <dbReference type="Proteomes" id="UP000503640"/>
    </source>
</evidence>
<dbReference type="SMART" id="SM00073">
    <property type="entry name" value="HPT"/>
    <property type="match status" value="1"/>
</dbReference>
<dbReference type="SUPFAM" id="SSF55874">
    <property type="entry name" value="ATPase domain of HSP90 chaperone/DNA topoisomerase II/histidine kinase"/>
    <property type="match status" value="1"/>
</dbReference>
<evidence type="ECO:0000256" key="1">
    <source>
        <dbReference type="ARBA" id="ARBA00000085"/>
    </source>
</evidence>
<evidence type="ECO:0000256" key="4">
    <source>
        <dbReference type="ARBA" id="ARBA00022679"/>
    </source>
</evidence>
<name>A0A7I9VLU3_9BACT</name>
<organism evidence="10 11">
    <name type="scientific">Anaeromyxobacter diazotrophicus</name>
    <dbReference type="NCBI Taxonomy" id="2590199"/>
    <lineage>
        <taxon>Bacteria</taxon>
        <taxon>Pseudomonadati</taxon>
        <taxon>Myxococcota</taxon>
        <taxon>Myxococcia</taxon>
        <taxon>Myxococcales</taxon>
        <taxon>Cystobacterineae</taxon>
        <taxon>Anaeromyxobacteraceae</taxon>
        <taxon>Anaeromyxobacter</taxon>
    </lineage>
</organism>
<dbReference type="Gene3D" id="1.20.120.160">
    <property type="entry name" value="HPT domain"/>
    <property type="match status" value="1"/>
</dbReference>
<dbReference type="InterPro" id="IPR036061">
    <property type="entry name" value="CheW-like_dom_sf"/>
</dbReference>
<feature type="modified residue" description="Phosphohistidine" evidence="6">
    <location>
        <position position="54"/>
    </location>
</feature>
<dbReference type="RefSeq" id="WP_176064589.1">
    <property type="nucleotide sequence ID" value="NZ_BJTG01000004.1"/>
</dbReference>
<dbReference type="AlphaFoldDB" id="A0A7I9VLU3"/>
<dbReference type="PRINTS" id="PR00344">
    <property type="entry name" value="BCTRLSENSOR"/>
</dbReference>
<feature type="domain" description="HPt" evidence="9">
    <location>
        <begin position="3"/>
        <end position="111"/>
    </location>
</feature>
<dbReference type="EC" id="2.7.13.3" evidence="2"/>